<feature type="chain" id="PRO_5027010414" evidence="1">
    <location>
        <begin position="21"/>
        <end position="333"/>
    </location>
</feature>
<dbReference type="InterPro" id="IPR025538">
    <property type="entry name" value="DUF4424"/>
</dbReference>
<feature type="signal peptide" evidence="1">
    <location>
        <begin position="1"/>
        <end position="20"/>
    </location>
</feature>
<keyword evidence="4" id="KW-1185">Reference proteome</keyword>
<accession>A0A6M1RXX5</accession>
<name>A0A6M1RXX5_9HYPH</name>
<evidence type="ECO:0000259" key="2">
    <source>
        <dbReference type="Pfam" id="PF14415"/>
    </source>
</evidence>
<gene>
    <name evidence="3" type="ORF">G6N76_07940</name>
</gene>
<evidence type="ECO:0000313" key="3">
    <source>
        <dbReference type="EMBL" id="NGO63603.1"/>
    </source>
</evidence>
<dbReference type="AlphaFoldDB" id="A0A6M1RXX5"/>
<evidence type="ECO:0000313" key="4">
    <source>
        <dbReference type="Proteomes" id="UP000477849"/>
    </source>
</evidence>
<reference evidence="3 4" key="1">
    <citation type="submission" date="2020-02" db="EMBL/GenBank/DDBJ databases">
        <title>Genome sequence of the type strain CCBAU10050 of Rhizobium daejeonense.</title>
        <authorList>
            <person name="Gao J."/>
            <person name="Sun J."/>
        </authorList>
    </citation>
    <scope>NUCLEOTIDE SEQUENCE [LARGE SCALE GENOMIC DNA]</scope>
    <source>
        <strain evidence="3 4">CCBAU10050</strain>
    </source>
</reference>
<evidence type="ECO:0000256" key="1">
    <source>
        <dbReference type="SAM" id="SignalP"/>
    </source>
</evidence>
<dbReference type="Gene3D" id="2.60.40.3680">
    <property type="match status" value="2"/>
</dbReference>
<feature type="domain" description="DUF4424" evidence="2">
    <location>
        <begin position="20"/>
        <end position="327"/>
    </location>
</feature>
<dbReference type="Proteomes" id="UP000477849">
    <property type="component" value="Unassembled WGS sequence"/>
</dbReference>
<dbReference type="RefSeq" id="WP_163903869.1">
    <property type="nucleotide sequence ID" value="NZ_CP048427.1"/>
</dbReference>
<dbReference type="EMBL" id="JAAKZH010000002">
    <property type="protein sequence ID" value="NGO63603.1"/>
    <property type="molecule type" value="Genomic_DNA"/>
</dbReference>
<keyword evidence="1" id="KW-0732">Signal</keyword>
<sequence>MMKQALLAAIGVLGAMPVLANDTMAEVKTGGLVYVQTTEVEMTSEELFISSERVEVNYVFHNGTDKDIVSYVAFPMPDITAGPDVNISLPDLEKDNFLGFSVTQDGQPITPQLQQRVYATGIDMTDVVTAQGVPLQPFSDATAPALEKLPEDVLADWMSRGLVYDDAYDTGNGWEHHPAPLWTLKSAYWWKTTFPAGKDVKVHHSYTPSVGGTVAMTFIENGQPTEYAYETYKTRYCLDDDFMRTAAKLEKASQDGKGPYYTENWISYVLTTGANWGGPIKNFKLTIDKGKPNNFVSFCGEGVKKTGPTTFEMKAEDFYPERDLDILLLVASE</sequence>
<comment type="caution">
    <text evidence="3">The sequence shown here is derived from an EMBL/GenBank/DDBJ whole genome shotgun (WGS) entry which is preliminary data.</text>
</comment>
<dbReference type="Pfam" id="PF14415">
    <property type="entry name" value="DUF4424"/>
    <property type="match status" value="1"/>
</dbReference>
<organism evidence="3 4">
    <name type="scientific">Rhizobium daejeonense</name>
    <dbReference type="NCBI Taxonomy" id="240521"/>
    <lineage>
        <taxon>Bacteria</taxon>
        <taxon>Pseudomonadati</taxon>
        <taxon>Pseudomonadota</taxon>
        <taxon>Alphaproteobacteria</taxon>
        <taxon>Hyphomicrobiales</taxon>
        <taxon>Rhizobiaceae</taxon>
        <taxon>Rhizobium/Agrobacterium group</taxon>
        <taxon>Rhizobium</taxon>
    </lineage>
</organism>
<proteinExistence type="predicted"/>
<protein>
    <submittedName>
        <fullName evidence="3">DUF4424 domain-containing protein</fullName>
    </submittedName>
</protein>